<keyword evidence="1 2" id="KW-0238">DNA-binding</keyword>
<evidence type="ECO:0000256" key="1">
    <source>
        <dbReference type="ARBA" id="ARBA00023125"/>
    </source>
</evidence>
<accession>A0A498R5H2</accession>
<evidence type="ECO:0000259" key="3">
    <source>
        <dbReference type="PROSITE" id="PS50977"/>
    </source>
</evidence>
<gene>
    <name evidence="4" type="ORF">LUCI_1586</name>
</gene>
<dbReference type="SUPFAM" id="SSF46689">
    <property type="entry name" value="Homeodomain-like"/>
    <property type="match status" value="1"/>
</dbReference>
<evidence type="ECO:0000256" key="2">
    <source>
        <dbReference type="PROSITE-ProRule" id="PRU00335"/>
    </source>
</evidence>
<proteinExistence type="predicted"/>
<dbReference type="AlphaFoldDB" id="A0A498R5H2"/>
<dbReference type="PRINTS" id="PR00455">
    <property type="entry name" value="HTHTETR"/>
</dbReference>
<feature type="domain" description="HTH tetR-type" evidence="3">
    <location>
        <begin position="6"/>
        <end position="66"/>
    </location>
</feature>
<dbReference type="PANTHER" id="PTHR30055:SF233">
    <property type="entry name" value="REGULATORY PROTEIN TETR"/>
    <property type="match status" value="1"/>
</dbReference>
<dbReference type="PANTHER" id="PTHR30055">
    <property type="entry name" value="HTH-TYPE TRANSCRIPTIONAL REGULATOR RUTR"/>
    <property type="match status" value="1"/>
</dbReference>
<dbReference type="Proteomes" id="UP000277811">
    <property type="component" value="Unassembled WGS sequence"/>
</dbReference>
<dbReference type="GO" id="GO:0003700">
    <property type="term" value="F:DNA-binding transcription factor activity"/>
    <property type="evidence" value="ECO:0007669"/>
    <property type="project" value="TreeGrafter"/>
</dbReference>
<dbReference type="InterPro" id="IPR036271">
    <property type="entry name" value="Tet_transcr_reg_TetR-rel_C_sf"/>
</dbReference>
<name>A0A498R5H2_9FIRM</name>
<dbReference type="EMBL" id="UPPP01000063">
    <property type="protein sequence ID" value="VBB06355.1"/>
    <property type="molecule type" value="Genomic_DNA"/>
</dbReference>
<reference evidence="4 5" key="1">
    <citation type="submission" date="2018-06" db="EMBL/GenBank/DDBJ databases">
        <authorList>
            <person name="Strepis N."/>
        </authorList>
    </citation>
    <scope>NUCLEOTIDE SEQUENCE [LARGE SCALE GENOMIC DNA]</scope>
    <source>
        <strain evidence="4">LUCI</strain>
    </source>
</reference>
<organism evidence="4 5">
    <name type="scientific">Lucifera butyrica</name>
    <dbReference type="NCBI Taxonomy" id="1351585"/>
    <lineage>
        <taxon>Bacteria</taxon>
        <taxon>Bacillati</taxon>
        <taxon>Bacillota</taxon>
        <taxon>Negativicutes</taxon>
        <taxon>Veillonellales</taxon>
        <taxon>Veillonellaceae</taxon>
        <taxon>Lucifera</taxon>
    </lineage>
</organism>
<dbReference type="InterPro" id="IPR050109">
    <property type="entry name" value="HTH-type_TetR-like_transc_reg"/>
</dbReference>
<dbReference type="Pfam" id="PF00440">
    <property type="entry name" value="TetR_N"/>
    <property type="match status" value="1"/>
</dbReference>
<dbReference type="InterPro" id="IPR023772">
    <property type="entry name" value="DNA-bd_HTH_TetR-type_CS"/>
</dbReference>
<dbReference type="InterPro" id="IPR001647">
    <property type="entry name" value="HTH_TetR"/>
</dbReference>
<keyword evidence="5" id="KW-1185">Reference proteome</keyword>
<dbReference type="Gene3D" id="1.10.357.10">
    <property type="entry name" value="Tetracycline Repressor, domain 2"/>
    <property type="match status" value="1"/>
</dbReference>
<dbReference type="SUPFAM" id="SSF48498">
    <property type="entry name" value="Tetracyclin repressor-like, C-terminal domain"/>
    <property type="match status" value="1"/>
</dbReference>
<protein>
    <submittedName>
        <fullName evidence="4">Tetr bacterial regulatory protein hth signature</fullName>
    </submittedName>
</protein>
<dbReference type="InterPro" id="IPR009057">
    <property type="entry name" value="Homeodomain-like_sf"/>
</dbReference>
<sequence length="203" mass="22482">MDDMEKDSSAKLLEAASKLFAERGFAAVSIREVAEAASVNSALISYHFGGKEGLYSAVLEMHLSKVASTIAAIDDQNLTPLDRIKKFGLGVMGIHRRFPYFRRYLYGELSNPTTCLETVVKKHFGRAYQVLHAILQEGIECGQIRAGIDPAFATIALVGIVNFYFIGEPIFGGMLPSVPDRDEKHVLQALDIFIHGVRRNQHE</sequence>
<dbReference type="PROSITE" id="PS50977">
    <property type="entry name" value="HTH_TETR_2"/>
    <property type="match status" value="1"/>
</dbReference>
<evidence type="ECO:0000313" key="5">
    <source>
        <dbReference type="Proteomes" id="UP000277811"/>
    </source>
</evidence>
<dbReference type="Gene3D" id="1.10.10.60">
    <property type="entry name" value="Homeodomain-like"/>
    <property type="match status" value="1"/>
</dbReference>
<dbReference type="PROSITE" id="PS01081">
    <property type="entry name" value="HTH_TETR_1"/>
    <property type="match status" value="1"/>
</dbReference>
<dbReference type="GO" id="GO:0000976">
    <property type="term" value="F:transcription cis-regulatory region binding"/>
    <property type="evidence" value="ECO:0007669"/>
    <property type="project" value="TreeGrafter"/>
</dbReference>
<dbReference type="RefSeq" id="WP_122627308.1">
    <property type="nucleotide sequence ID" value="NZ_UPPP01000063.1"/>
</dbReference>
<dbReference type="OrthoDB" id="9789566at2"/>
<feature type="DNA-binding region" description="H-T-H motif" evidence="2">
    <location>
        <begin position="29"/>
        <end position="48"/>
    </location>
</feature>
<evidence type="ECO:0000313" key="4">
    <source>
        <dbReference type="EMBL" id="VBB06355.1"/>
    </source>
</evidence>